<keyword evidence="1" id="KW-1185">Reference proteome</keyword>
<dbReference type="AlphaFoldDB" id="A0A0K0FCM1"/>
<evidence type="ECO:0000313" key="2">
    <source>
        <dbReference type="WBParaSite" id="SVE_0658600.1"/>
    </source>
</evidence>
<evidence type="ECO:0000313" key="1">
    <source>
        <dbReference type="Proteomes" id="UP000035680"/>
    </source>
</evidence>
<protein>
    <submittedName>
        <fullName evidence="2">Uncharacterized protein</fullName>
    </submittedName>
</protein>
<dbReference type="WBParaSite" id="SVE_0658600.1">
    <property type="protein sequence ID" value="SVE_0658600.1"/>
    <property type="gene ID" value="SVE_0658600"/>
</dbReference>
<dbReference type="Proteomes" id="UP000035680">
    <property type="component" value="Unassembled WGS sequence"/>
</dbReference>
<proteinExistence type="predicted"/>
<sequence>MPLLAVRQFTTGLIIITCGNFKLQECSNLSNNEVSDYNIDERIAQEETISEIFRENKRDNIWAKAREAKKNNNVIHLRYEEIQGVAINSMKKHVICRENIETILKFEYNSKFELLLRSFGKESPRSSGQLICEKVGEPNPIAIRIGIISDLSQGPTKFNFQNEVKENNRSVNKLSILAIWFDEYKTNLIHYFMKDPMQQLDNLIEK</sequence>
<name>A0A0K0FCM1_STRVS</name>
<reference evidence="2" key="2">
    <citation type="submission" date="2015-08" db="UniProtKB">
        <authorList>
            <consortium name="WormBaseParasite"/>
        </authorList>
    </citation>
    <scope>IDENTIFICATION</scope>
</reference>
<accession>A0A0K0FCM1</accession>
<organism evidence="1 2">
    <name type="scientific">Strongyloides venezuelensis</name>
    <name type="common">Threadworm</name>
    <dbReference type="NCBI Taxonomy" id="75913"/>
    <lineage>
        <taxon>Eukaryota</taxon>
        <taxon>Metazoa</taxon>
        <taxon>Ecdysozoa</taxon>
        <taxon>Nematoda</taxon>
        <taxon>Chromadorea</taxon>
        <taxon>Rhabditida</taxon>
        <taxon>Tylenchina</taxon>
        <taxon>Panagrolaimomorpha</taxon>
        <taxon>Strongyloidoidea</taxon>
        <taxon>Strongyloididae</taxon>
        <taxon>Strongyloides</taxon>
    </lineage>
</organism>
<reference evidence="1" key="1">
    <citation type="submission" date="2014-07" db="EMBL/GenBank/DDBJ databases">
        <authorList>
            <person name="Martin A.A"/>
            <person name="De Silva N."/>
        </authorList>
    </citation>
    <scope>NUCLEOTIDE SEQUENCE</scope>
</reference>